<comment type="caution">
    <text evidence="3">The sequence shown here is derived from an EMBL/GenBank/DDBJ whole genome shotgun (WGS) entry which is preliminary data.</text>
</comment>
<keyword evidence="1" id="KW-0472">Membrane</keyword>
<organism evidence="3">
    <name type="scientific">Hexamita inflata</name>
    <dbReference type="NCBI Taxonomy" id="28002"/>
    <lineage>
        <taxon>Eukaryota</taxon>
        <taxon>Metamonada</taxon>
        <taxon>Diplomonadida</taxon>
        <taxon>Hexamitidae</taxon>
        <taxon>Hexamitinae</taxon>
        <taxon>Hexamita</taxon>
    </lineage>
</organism>
<dbReference type="EMBL" id="CAXDID020000262">
    <property type="protein sequence ID" value="CAL6066588.1"/>
    <property type="molecule type" value="Genomic_DNA"/>
</dbReference>
<reference evidence="3" key="1">
    <citation type="submission" date="2023-06" db="EMBL/GenBank/DDBJ databases">
        <authorList>
            <person name="Kurt Z."/>
        </authorList>
    </citation>
    <scope>NUCLEOTIDE SEQUENCE</scope>
</reference>
<protein>
    <submittedName>
        <fullName evidence="4">Hypothetical_protein</fullName>
    </submittedName>
</protein>
<keyword evidence="6" id="KW-1185">Reference proteome</keyword>
<name>A0AA86Q0E6_9EUKA</name>
<evidence type="ECO:0000256" key="1">
    <source>
        <dbReference type="SAM" id="Phobius"/>
    </source>
</evidence>
<feature type="transmembrane region" description="Helical" evidence="1">
    <location>
        <begin position="16"/>
        <end position="37"/>
    </location>
</feature>
<dbReference type="EMBL" id="CATOUU010000728">
    <property type="protein sequence ID" value="CAI9944539.1"/>
    <property type="molecule type" value="Genomic_DNA"/>
</dbReference>
<dbReference type="Proteomes" id="UP001642409">
    <property type="component" value="Unassembled WGS sequence"/>
</dbReference>
<keyword evidence="1" id="KW-0812">Transmembrane</keyword>
<evidence type="ECO:0000313" key="4">
    <source>
        <dbReference type="EMBL" id="CAL6066588.1"/>
    </source>
</evidence>
<proteinExistence type="predicted"/>
<gene>
    <name evidence="2" type="ORF">HINF_LOCUS32184</name>
    <name evidence="3" type="ORF">HINF_LOCUS32185</name>
    <name evidence="4" type="ORF">HINF_LOCUS52499</name>
    <name evidence="5" type="ORF">HINF_LOCUS52500</name>
</gene>
<evidence type="ECO:0000313" key="2">
    <source>
        <dbReference type="EMBL" id="CAI9944539.1"/>
    </source>
</evidence>
<evidence type="ECO:0000313" key="5">
    <source>
        <dbReference type="EMBL" id="CAL6066589.1"/>
    </source>
</evidence>
<dbReference type="EMBL" id="CATOUU010000728">
    <property type="protein sequence ID" value="CAI9944540.1"/>
    <property type="molecule type" value="Genomic_DNA"/>
</dbReference>
<accession>A0AA86Q0E6</accession>
<sequence length="143" mass="16390">MARGNQQKGGLNCCKIGWIMVGAIPIFMFNCFNPYITSVIYKYQSLLQSLLLVSMLIEKLLYLNQNNYRQPVLDKLYSSLHRVYIQDNSKKYTLCDVADLCTLQCAFFTSCCVLPILAKEINEVTKLKCYCCTRATHCTNLQC</sequence>
<dbReference type="AlphaFoldDB" id="A0AA86Q0E6"/>
<evidence type="ECO:0000313" key="3">
    <source>
        <dbReference type="EMBL" id="CAI9944540.1"/>
    </source>
</evidence>
<evidence type="ECO:0000313" key="6">
    <source>
        <dbReference type="Proteomes" id="UP001642409"/>
    </source>
</evidence>
<keyword evidence="1" id="KW-1133">Transmembrane helix</keyword>
<reference evidence="4 6" key="2">
    <citation type="submission" date="2024-07" db="EMBL/GenBank/DDBJ databases">
        <authorList>
            <person name="Akdeniz Z."/>
        </authorList>
    </citation>
    <scope>NUCLEOTIDE SEQUENCE [LARGE SCALE GENOMIC DNA]</scope>
</reference>
<dbReference type="EMBL" id="CAXDID020000262">
    <property type="protein sequence ID" value="CAL6066589.1"/>
    <property type="molecule type" value="Genomic_DNA"/>
</dbReference>